<keyword evidence="2" id="KW-0597">Phosphoprotein</keyword>
<dbReference type="GO" id="GO:0016874">
    <property type="term" value="F:ligase activity"/>
    <property type="evidence" value="ECO:0007669"/>
    <property type="project" value="UniProtKB-KW"/>
</dbReference>
<feature type="region of interest" description="Disordered" evidence="5">
    <location>
        <begin position="977"/>
        <end position="998"/>
    </location>
</feature>
<dbReference type="Pfam" id="PF00109">
    <property type="entry name" value="ketoacyl-synt"/>
    <property type="match status" value="1"/>
</dbReference>
<dbReference type="Pfam" id="PF02801">
    <property type="entry name" value="Ketoacyl-synt_C"/>
    <property type="match status" value="1"/>
</dbReference>
<dbReference type="InParanoid" id="A0A151GJL7"/>
<feature type="domain" description="Ketosynthase family 3 (KS3)" evidence="6">
    <location>
        <begin position="1010"/>
        <end position="1423"/>
    </location>
</feature>
<keyword evidence="4" id="KW-0808">Transferase</keyword>
<comment type="caution">
    <text evidence="7">The sequence shown here is derived from an EMBL/GenBank/DDBJ whole genome shotgun (WGS) entry which is preliminary data.</text>
</comment>
<keyword evidence="8" id="KW-1185">Reference proteome</keyword>
<dbReference type="CDD" id="cd05930">
    <property type="entry name" value="A_NRPS"/>
    <property type="match status" value="1"/>
</dbReference>
<dbReference type="GeneID" id="63716928"/>
<dbReference type="SUPFAM" id="SSF53901">
    <property type="entry name" value="Thiolase-like"/>
    <property type="match status" value="1"/>
</dbReference>
<dbReference type="PRINTS" id="PR00154">
    <property type="entry name" value="AMPBINDING"/>
</dbReference>
<dbReference type="Gene3D" id="3.30.559.30">
    <property type="entry name" value="Nonribosomal peptide synthetase, condensation domain"/>
    <property type="match status" value="1"/>
</dbReference>
<dbReference type="InterPro" id="IPR009081">
    <property type="entry name" value="PP-bd_ACP"/>
</dbReference>
<evidence type="ECO:0000313" key="8">
    <source>
        <dbReference type="Proteomes" id="UP000076580"/>
    </source>
</evidence>
<dbReference type="SMART" id="SM00825">
    <property type="entry name" value="PKS_KS"/>
    <property type="match status" value="1"/>
</dbReference>
<dbReference type="Gene3D" id="3.40.50.12780">
    <property type="entry name" value="N-terminal domain of ligase-like"/>
    <property type="match status" value="1"/>
</dbReference>
<dbReference type="GO" id="GO:0031177">
    <property type="term" value="F:phosphopantetheine binding"/>
    <property type="evidence" value="ECO:0007669"/>
    <property type="project" value="TreeGrafter"/>
</dbReference>
<name>A0A151GJL7_DRECN</name>
<dbReference type="InterPro" id="IPR014031">
    <property type="entry name" value="Ketoacyl_synth_C"/>
</dbReference>
<dbReference type="GO" id="GO:0044550">
    <property type="term" value="P:secondary metabolite biosynthetic process"/>
    <property type="evidence" value="ECO:0007669"/>
    <property type="project" value="TreeGrafter"/>
</dbReference>
<dbReference type="CDD" id="cd00833">
    <property type="entry name" value="PKS"/>
    <property type="match status" value="1"/>
</dbReference>
<dbReference type="Gene3D" id="3.40.50.1820">
    <property type="entry name" value="alpha/beta hydrolase"/>
    <property type="match status" value="1"/>
</dbReference>
<dbReference type="EMBL" id="LAYC01000002">
    <property type="protein sequence ID" value="KYK57278.1"/>
    <property type="molecule type" value="Genomic_DNA"/>
</dbReference>
<dbReference type="SUPFAM" id="SSF52777">
    <property type="entry name" value="CoA-dependent acyltransferases"/>
    <property type="match status" value="2"/>
</dbReference>
<dbReference type="PROSITE" id="PS52004">
    <property type="entry name" value="KS3_2"/>
    <property type="match status" value="1"/>
</dbReference>
<sequence>MFTVIDGKVHLEEYAPDDVNPEVRVVFRQDSAIAEEAMTRILRRPFSLRHELSARWVILQDAKAFRIYIVAHHIVMDGQAMTNISREFLALLDDPKEVLPSVVAFNTMHMAERAWAMSQAYLDNQRVLLDQVRGKSSTPWEAKVAKPSTSSDSYRKIDSWCTFRKSELDVWSQMFRTSWFRVATALVGLLVVDKAKPQFGKDEVLSIGFGSRPKGMGACIGQFANALPVKVPLWDVLHQADGSFKALVSAVGKNISAVKRAELFPAVDVVRSCRDLNIDYSPPRVTVTYSPKLARSECRLFPVEGSWDLFFCFLEYEDDVKLGVIYNPQIFSAATLKAMKTQFDEFSAISKVEGATLTEMLPWLPRHANLPMRSPQRPANPLKHVHHWFDAHAESCPDSLALYSSELALSMTYGELYTSTEAKAKFLRNNDIGRGHKVLINLPRGFAIIEWIFSILKCGAAFVYLDVDATTKQRTAIIANCKPALVIDESLVQEVVSFRDGKDISMEQAKFATADDDLAYMIYTSGSTGEPKGVMVEHGSLSAFTRASTEIFELGFGTRTLQLASFSFDASILEWSSTLCSGGCLCFSQHPKQLVGEYLGEVIEKNSISFLQITPTALETLPLTMELPSLRQISVGGEAPSREIFAKWHPRVNLVNAYGPTEATIAVSFEKLDKSERLPDAITAGHINQEMDVHICAEGFGSIVKAGVEGEICVSGPQVARGYCDMPEATAKNFAVHSTGVRMYRTGDHGMMLENGSLLVMGRIDREIKVRGFRIAAEEIEVAIMDSNVGIQEASVQLSANGLEMLAFVAPKMVSPEGLRDSLKLVLPSYKIPSRIYVVDDLPKNINGKIDHRMVRKNREELIRSHAPEAVEFLDSESEVDTDVFDASGDEAVVGKIWQDVLGMACPPPSDVNFFDIGGHSLLVPKLHDKLKAAFPDKPVRLVELFHKSTISSQAVIFGAQSSPARGVRRRTKTPIVKTPMSTGSSASTANDTPPWTRTAATSVTDVANTPELAIVGIAGRFPGAQNVDEFYQMLMDGKSGVQQSPSATDRETLPGNVWVPKAGVLDKIEDFDHEFWKLTEEDATEMDPQQRLFMEVVYEALVDADIDTSIMDGGRIGMFVGAANHAYHLQTESVATDAFLRENRGFVAPSISARTAYHLNIRGPNVTIQTNCASSTVALSQAFDAIRLGRCDMAVVGGVSVQLYEGGYVTQQGQIFSPRGECNPFDSRADGTVPADAVTAVVLKRYSTAVVDGTPVYAKVLGTGIGSDGALDKAGYQVPSPRGQADVIKSAWVVAGLTPERLKYAEIHGSGTPIGDALELEGLRLAMTELSCKARRFTVGSTKGNIGNAQHASGLVSLVKLCKSMQAGVVPATKGLEQMNPMINPDLDLVLATQQTKLSPDDILAVSAAGWGGVDSHIVLGFPGQHMLKRTTRLISATTFRRKTLKAPRLSRQTPSSTENSTSVASLVFSRCASDILGVEVGADTDLKRHGLDSKSYVAIAGAASKQLNGPSIGVRGFLAPICTPSTLANMYDHQLSASGRRELSCAMIQDGQGMTIICLPGTGGSCAGATSLLESLPEGVKILVLEHPGDPSSDQVEGYVEAVGPHVASSKMLLVGISAGGLSALHLSAALRTRYNMSMGDIGLVALDSPRIDTWPGLEMGSVGHAAFIGASAGQMGTDELVRTQWEKAVPGIEMHELACGHVEIWGRCQASSTASLVKDVMLKMVG</sequence>
<reference evidence="7 8" key="1">
    <citation type="journal article" date="2016" name="Sci. Rep.">
        <title>Insights into Adaptations to a Near-Obligate Nematode Endoparasitic Lifestyle from the Finished Genome of Drechmeria coniospora.</title>
        <authorList>
            <person name="Zhang L."/>
            <person name="Zhou Z."/>
            <person name="Guo Q."/>
            <person name="Fokkens L."/>
            <person name="Miskei M."/>
            <person name="Pocsi I."/>
            <person name="Zhang W."/>
            <person name="Chen M."/>
            <person name="Wang L."/>
            <person name="Sun Y."/>
            <person name="Donzelli B.G."/>
            <person name="Gibson D.M."/>
            <person name="Nelson D.R."/>
            <person name="Luo J.G."/>
            <person name="Rep M."/>
            <person name="Liu H."/>
            <person name="Yang S."/>
            <person name="Wang J."/>
            <person name="Krasnoff S.B."/>
            <person name="Xu Y."/>
            <person name="Molnar I."/>
            <person name="Lin M."/>
        </authorList>
    </citation>
    <scope>NUCLEOTIDE SEQUENCE [LARGE SCALE GENOMIC DNA]</scope>
    <source>
        <strain evidence="7 8">ARSEF 6962</strain>
    </source>
</reference>
<dbReference type="PROSITE" id="PS00455">
    <property type="entry name" value="AMP_BINDING"/>
    <property type="match status" value="1"/>
</dbReference>
<dbReference type="InterPro" id="IPR023213">
    <property type="entry name" value="CAT-like_dom_sf"/>
</dbReference>
<evidence type="ECO:0000256" key="4">
    <source>
        <dbReference type="ARBA" id="ARBA00022679"/>
    </source>
</evidence>
<evidence type="ECO:0000256" key="2">
    <source>
        <dbReference type="ARBA" id="ARBA00022553"/>
    </source>
</evidence>
<dbReference type="InterPro" id="IPR036736">
    <property type="entry name" value="ACP-like_sf"/>
</dbReference>
<dbReference type="PANTHER" id="PTHR45527">
    <property type="entry name" value="NONRIBOSOMAL PEPTIDE SYNTHETASE"/>
    <property type="match status" value="1"/>
</dbReference>
<dbReference type="Pfam" id="PF00501">
    <property type="entry name" value="AMP-binding"/>
    <property type="match status" value="1"/>
</dbReference>
<dbReference type="InterPro" id="IPR014030">
    <property type="entry name" value="Ketoacyl_synth_N"/>
</dbReference>
<accession>A0A151GJL7</accession>
<dbReference type="InterPro" id="IPR020459">
    <property type="entry name" value="AMP-binding"/>
</dbReference>
<dbReference type="InterPro" id="IPR000873">
    <property type="entry name" value="AMP-dep_synth/lig_dom"/>
</dbReference>
<dbReference type="GO" id="GO:0043041">
    <property type="term" value="P:amino acid activation for nonribosomal peptide biosynthetic process"/>
    <property type="evidence" value="ECO:0007669"/>
    <property type="project" value="TreeGrafter"/>
</dbReference>
<dbReference type="GO" id="GO:0005737">
    <property type="term" value="C:cytoplasm"/>
    <property type="evidence" value="ECO:0007669"/>
    <property type="project" value="TreeGrafter"/>
</dbReference>
<keyword evidence="1" id="KW-0596">Phosphopantetheine</keyword>
<organism evidence="7 8">
    <name type="scientific">Drechmeria coniospora</name>
    <name type="common">Nematophagous fungus</name>
    <name type="synonym">Meria coniospora</name>
    <dbReference type="NCBI Taxonomy" id="98403"/>
    <lineage>
        <taxon>Eukaryota</taxon>
        <taxon>Fungi</taxon>
        <taxon>Dikarya</taxon>
        <taxon>Ascomycota</taxon>
        <taxon>Pezizomycotina</taxon>
        <taxon>Sordariomycetes</taxon>
        <taxon>Hypocreomycetidae</taxon>
        <taxon>Hypocreales</taxon>
        <taxon>Ophiocordycipitaceae</taxon>
        <taxon>Drechmeria</taxon>
    </lineage>
</organism>
<evidence type="ECO:0000256" key="3">
    <source>
        <dbReference type="ARBA" id="ARBA00022598"/>
    </source>
</evidence>
<dbReference type="Gene3D" id="3.30.300.30">
    <property type="match status" value="1"/>
</dbReference>
<dbReference type="Gene3D" id="3.40.47.10">
    <property type="match status" value="1"/>
</dbReference>
<dbReference type="PANTHER" id="PTHR45527:SF1">
    <property type="entry name" value="FATTY ACID SYNTHASE"/>
    <property type="match status" value="1"/>
</dbReference>
<dbReference type="GO" id="GO:0016746">
    <property type="term" value="F:acyltransferase activity"/>
    <property type="evidence" value="ECO:0007669"/>
    <property type="project" value="InterPro"/>
</dbReference>
<evidence type="ECO:0000256" key="5">
    <source>
        <dbReference type="SAM" id="MobiDB-lite"/>
    </source>
</evidence>
<dbReference type="InterPro" id="IPR029058">
    <property type="entry name" value="AB_hydrolase_fold"/>
</dbReference>
<dbReference type="InterPro" id="IPR045851">
    <property type="entry name" value="AMP-bd_C_sf"/>
</dbReference>
<gene>
    <name evidence="7" type="ORF">DCS_04285</name>
</gene>
<dbReference type="STRING" id="98403.A0A151GJL7"/>
<dbReference type="InterPro" id="IPR020841">
    <property type="entry name" value="PKS_Beta-ketoAc_synthase_dom"/>
</dbReference>
<evidence type="ECO:0000259" key="6">
    <source>
        <dbReference type="PROSITE" id="PS52004"/>
    </source>
</evidence>
<dbReference type="InterPro" id="IPR016039">
    <property type="entry name" value="Thiolase-like"/>
</dbReference>
<feature type="compositionally biased region" description="Polar residues" evidence="5">
    <location>
        <begin position="980"/>
        <end position="998"/>
    </location>
</feature>
<dbReference type="Pfam" id="PF00550">
    <property type="entry name" value="PP-binding"/>
    <property type="match status" value="1"/>
</dbReference>
<proteinExistence type="predicted"/>
<dbReference type="Proteomes" id="UP000076580">
    <property type="component" value="Chromosome 02"/>
</dbReference>
<protein>
    <submittedName>
        <fullName evidence="7">Amino acid adenylation domain protein</fullName>
    </submittedName>
</protein>
<dbReference type="InterPro" id="IPR042099">
    <property type="entry name" value="ANL_N_sf"/>
</dbReference>
<dbReference type="RefSeq" id="XP_040656630.1">
    <property type="nucleotide sequence ID" value="XM_040801597.1"/>
</dbReference>
<evidence type="ECO:0000256" key="1">
    <source>
        <dbReference type="ARBA" id="ARBA00022450"/>
    </source>
</evidence>
<dbReference type="Gene3D" id="1.10.1200.10">
    <property type="entry name" value="ACP-like"/>
    <property type="match status" value="1"/>
</dbReference>
<dbReference type="SUPFAM" id="SSF47336">
    <property type="entry name" value="ACP-like"/>
    <property type="match status" value="1"/>
</dbReference>
<dbReference type="InterPro" id="IPR020845">
    <property type="entry name" value="AMP-binding_CS"/>
</dbReference>
<keyword evidence="3" id="KW-0436">Ligase</keyword>
<dbReference type="Gene3D" id="3.30.559.10">
    <property type="entry name" value="Chloramphenicol acetyltransferase-like domain"/>
    <property type="match status" value="1"/>
</dbReference>
<dbReference type="SUPFAM" id="SSF56801">
    <property type="entry name" value="Acetyl-CoA synthetase-like"/>
    <property type="match status" value="1"/>
</dbReference>
<dbReference type="SUPFAM" id="SSF53474">
    <property type="entry name" value="alpha/beta-Hydrolases"/>
    <property type="match status" value="1"/>
</dbReference>
<evidence type="ECO:0000313" key="7">
    <source>
        <dbReference type="EMBL" id="KYK57278.1"/>
    </source>
</evidence>